<dbReference type="PANTHER" id="PTHR14636">
    <property type="entry name" value="TPA-INDUCED TRANSMEMBRANE PROTEIN"/>
    <property type="match status" value="1"/>
</dbReference>
<organism evidence="2 3">
    <name type="scientific">Phoxinus phoxinus</name>
    <name type="common">Eurasian minnow</name>
    <dbReference type="NCBI Taxonomy" id="58324"/>
    <lineage>
        <taxon>Eukaryota</taxon>
        <taxon>Metazoa</taxon>
        <taxon>Chordata</taxon>
        <taxon>Craniata</taxon>
        <taxon>Vertebrata</taxon>
        <taxon>Euteleostomi</taxon>
        <taxon>Actinopterygii</taxon>
        <taxon>Neopterygii</taxon>
        <taxon>Teleostei</taxon>
        <taxon>Ostariophysi</taxon>
        <taxon>Cypriniformes</taxon>
        <taxon>Leuciscidae</taxon>
        <taxon>Phoxininae</taxon>
        <taxon>Phoxinus</taxon>
    </lineage>
</organism>
<gene>
    <name evidence="2" type="ORF">R3I93_004471</name>
</gene>
<dbReference type="Proteomes" id="UP001364617">
    <property type="component" value="Unassembled WGS sequence"/>
</dbReference>
<keyword evidence="1" id="KW-0472">Membrane</keyword>
<evidence type="ECO:0008006" key="4">
    <source>
        <dbReference type="Google" id="ProtNLM"/>
    </source>
</evidence>
<dbReference type="InterPro" id="IPR033223">
    <property type="entry name" value="TTMP"/>
</dbReference>
<dbReference type="AlphaFoldDB" id="A0AAN9HDX4"/>
<proteinExistence type="predicted"/>
<evidence type="ECO:0000256" key="1">
    <source>
        <dbReference type="SAM" id="Phobius"/>
    </source>
</evidence>
<keyword evidence="3" id="KW-1185">Reference proteome</keyword>
<sequence>MSVVLELESLKAACDNNNDPGDQGNEVIPGNGSCTYHIGSGTDEVSNLLSTTPQATENNGMQHEVDGVDAYTDSQTETSKWRRELLSLKTELNEVVVWNLKLWMVILLVVFTIALVIGISLIVCAVIDDDGDENYDKSSFVVKRFFRGNFTLDNSSFTSDREMLQVHYASELTEVYSSSPALERYFSNVTINHLQDTTAQFTLQFMMPSDHEELVRYTLSLKMVRNVLFQHLNDQDTGDPFYIIPTSLRMEVG</sequence>
<accession>A0AAN9HDX4</accession>
<evidence type="ECO:0000313" key="2">
    <source>
        <dbReference type="EMBL" id="KAK7172174.1"/>
    </source>
</evidence>
<reference evidence="2 3" key="1">
    <citation type="submission" date="2024-02" db="EMBL/GenBank/DDBJ databases">
        <title>Chromosome-level genome assembly of the Eurasian Minnow (Phoxinus phoxinus).</title>
        <authorList>
            <person name="Oriowo T.O."/>
            <person name="Martin S."/>
            <person name="Stange M."/>
            <person name="Chrysostomakis Y."/>
            <person name="Brown T."/>
            <person name="Winkler S."/>
            <person name="Kukowka S."/>
            <person name="Myers E.W."/>
            <person name="Bohne A."/>
        </authorList>
    </citation>
    <scope>NUCLEOTIDE SEQUENCE [LARGE SCALE GENOMIC DNA]</scope>
    <source>
        <strain evidence="2">ZFMK-TIS-60720</strain>
        <tissue evidence="2">Whole Organism</tissue>
    </source>
</reference>
<dbReference type="EMBL" id="JAYKXH010000004">
    <property type="protein sequence ID" value="KAK7172174.1"/>
    <property type="molecule type" value="Genomic_DNA"/>
</dbReference>
<keyword evidence="1" id="KW-0812">Transmembrane</keyword>
<evidence type="ECO:0000313" key="3">
    <source>
        <dbReference type="Proteomes" id="UP001364617"/>
    </source>
</evidence>
<comment type="caution">
    <text evidence="2">The sequence shown here is derived from an EMBL/GenBank/DDBJ whole genome shotgun (WGS) entry which is preliminary data.</text>
</comment>
<dbReference type="PANTHER" id="PTHR14636:SF1">
    <property type="entry name" value="TPA-INDUCED TRANSMEMBRANE PROTEIN"/>
    <property type="match status" value="1"/>
</dbReference>
<name>A0AAN9HDX4_9TELE</name>
<feature type="transmembrane region" description="Helical" evidence="1">
    <location>
        <begin position="102"/>
        <end position="127"/>
    </location>
</feature>
<protein>
    <recommendedName>
        <fullName evidence="4">TPA-induced transmembrane protein</fullName>
    </recommendedName>
</protein>
<keyword evidence="1" id="KW-1133">Transmembrane helix</keyword>